<keyword evidence="1" id="KW-0805">Transcription regulation</keyword>
<evidence type="ECO:0000256" key="1">
    <source>
        <dbReference type="ARBA" id="ARBA00023015"/>
    </source>
</evidence>
<dbReference type="SMART" id="SM00344">
    <property type="entry name" value="HTH_ASNC"/>
    <property type="match status" value="1"/>
</dbReference>
<dbReference type="InterPro" id="IPR036388">
    <property type="entry name" value="WH-like_DNA-bd_sf"/>
</dbReference>
<dbReference type="PANTHER" id="PTHR30154">
    <property type="entry name" value="LEUCINE-RESPONSIVE REGULATORY PROTEIN"/>
    <property type="match status" value="1"/>
</dbReference>
<gene>
    <name evidence="5" type="ORF">GCM10023333_24010</name>
</gene>
<dbReference type="PRINTS" id="PR00033">
    <property type="entry name" value="HTHASNC"/>
</dbReference>
<evidence type="ECO:0000256" key="2">
    <source>
        <dbReference type="ARBA" id="ARBA00023125"/>
    </source>
</evidence>
<dbReference type="InterPro" id="IPR011008">
    <property type="entry name" value="Dimeric_a/b-barrel"/>
</dbReference>
<dbReference type="Proteomes" id="UP001499988">
    <property type="component" value="Unassembled WGS sequence"/>
</dbReference>
<dbReference type="InterPro" id="IPR019888">
    <property type="entry name" value="Tscrpt_reg_AsnC-like"/>
</dbReference>
<dbReference type="InterPro" id="IPR019885">
    <property type="entry name" value="Tscrpt_reg_HTH_AsnC-type_CS"/>
</dbReference>
<evidence type="ECO:0000259" key="4">
    <source>
        <dbReference type="PROSITE" id="PS50956"/>
    </source>
</evidence>
<sequence>MAILLPERNVELDRLDRRILVQLQRNNKIANIELAAEVGLSPPACLKRVKRLREGGVIKADVSLVDPELAGNSMTLIVSIEMERDRADIYRLFSQTILKAPEVTQCYQISGSYDFMLIVCVKDIQTYEDFVENTLRTDFNIRKFHTSVSLRTVKFETAIDLSRGES</sequence>
<evidence type="ECO:0000256" key="3">
    <source>
        <dbReference type="ARBA" id="ARBA00023163"/>
    </source>
</evidence>
<dbReference type="Gene3D" id="1.10.10.10">
    <property type="entry name" value="Winged helix-like DNA-binding domain superfamily/Winged helix DNA-binding domain"/>
    <property type="match status" value="1"/>
</dbReference>
<dbReference type="SUPFAM" id="SSF54909">
    <property type="entry name" value="Dimeric alpha+beta barrel"/>
    <property type="match status" value="1"/>
</dbReference>
<dbReference type="Gene3D" id="3.30.70.920">
    <property type="match status" value="1"/>
</dbReference>
<dbReference type="InterPro" id="IPR019887">
    <property type="entry name" value="Tscrpt_reg_AsnC/Lrp_C"/>
</dbReference>
<evidence type="ECO:0000313" key="6">
    <source>
        <dbReference type="Proteomes" id="UP001499988"/>
    </source>
</evidence>
<keyword evidence="2" id="KW-0238">DNA-binding</keyword>
<keyword evidence="6" id="KW-1185">Reference proteome</keyword>
<organism evidence="5 6">
    <name type="scientific">Ferrimonas pelagia</name>
    <dbReference type="NCBI Taxonomy" id="1177826"/>
    <lineage>
        <taxon>Bacteria</taxon>
        <taxon>Pseudomonadati</taxon>
        <taxon>Pseudomonadota</taxon>
        <taxon>Gammaproteobacteria</taxon>
        <taxon>Alteromonadales</taxon>
        <taxon>Ferrimonadaceae</taxon>
        <taxon>Ferrimonas</taxon>
    </lineage>
</organism>
<feature type="domain" description="HTH asnC-type" evidence="4">
    <location>
        <begin position="12"/>
        <end position="73"/>
    </location>
</feature>
<evidence type="ECO:0000313" key="5">
    <source>
        <dbReference type="EMBL" id="GAA4889948.1"/>
    </source>
</evidence>
<dbReference type="EMBL" id="BAABJZ010000081">
    <property type="protein sequence ID" value="GAA4889948.1"/>
    <property type="molecule type" value="Genomic_DNA"/>
</dbReference>
<dbReference type="SUPFAM" id="SSF46785">
    <property type="entry name" value="Winged helix' DNA-binding domain"/>
    <property type="match status" value="1"/>
</dbReference>
<accession>A0ABP9EXW0</accession>
<protein>
    <submittedName>
        <fullName evidence="5">Lrp/AsnC family transcriptional regulator</fullName>
    </submittedName>
</protein>
<dbReference type="InterPro" id="IPR000485">
    <property type="entry name" value="AsnC-type_HTH_dom"/>
</dbReference>
<dbReference type="InterPro" id="IPR036390">
    <property type="entry name" value="WH_DNA-bd_sf"/>
</dbReference>
<dbReference type="Pfam" id="PF01037">
    <property type="entry name" value="AsnC_trans_reg"/>
    <property type="match status" value="1"/>
</dbReference>
<name>A0ABP9EXW0_9GAMM</name>
<comment type="caution">
    <text evidence="5">The sequence shown here is derived from an EMBL/GenBank/DDBJ whole genome shotgun (WGS) entry which is preliminary data.</text>
</comment>
<reference evidence="6" key="1">
    <citation type="journal article" date="2019" name="Int. J. Syst. Evol. Microbiol.">
        <title>The Global Catalogue of Microorganisms (GCM) 10K type strain sequencing project: providing services to taxonomists for standard genome sequencing and annotation.</title>
        <authorList>
            <consortium name="The Broad Institute Genomics Platform"/>
            <consortium name="The Broad Institute Genome Sequencing Center for Infectious Disease"/>
            <person name="Wu L."/>
            <person name="Ma J."/>
        </authorList>
    </citation>
    <scope>NUCLEOTIDE SEQUENCE [LARGE SCALE GENOMIC DNA]</scope>
    <source>
        <strain evidence="6">JCM 18401</strain>
    </source>
</reference>
<keyword evidence="3" id="KW-0804">Transcription</keyword>
<dbReference type="Pfam" id="PF13412">
    <property type="entry name" value="HTH_24"/>
    <property type="match status" value="1"/>
</dbReference>
<dbReference type="PANTHER" id="PTHR30154:SF34">
    <property type="entry name" value="TRANSCRIPTIONAL REGULATOR AZLB"/>
    <property type="match status" value="1"/>
</dbReference>
<dbReference type="PROSITE" id="PS00519">
    <property type="entry name" value="HTH_ASNC_1"/>
    <property type="match status" value="1"/>
</dbReference>
<dbReference type="InterPro" id="IPR011991">
    <property type="entry name" value="ArsR-like_HTH"/>
</dbReference>
<dbReference type="CDD" id="cd00090">
    <property type="entry name" value="HTH_ARSR"/>
    <property type="match status" value="1"/>
</dbReference>
<dbReference type="PROSITE" id="PS50956">
    <property type="entry name" value="HTH_ASNC_2"/>
    <property type="match status" value="1"/>
</dbReference>
<proteinExistence type="predicted"/>